<reference evidence="1 2" key="1">
    <citation type="submission" date="2014-08" db="EMBL/GenBank/DDBJ databases">
        <authorList>
            <person name="Wibberg D."/>
        </authorList>
    </citation>
    <scope>NUCLEOTIDE SEQUENCE [LARGE SCALE GENOMIC DNA]</scope>
    <source>
        <strain evidence="2">ING2-E5B</strain>
    </source>
</reference>
<dbReference type="SUPFAM" id="SSF53448">
    <property type="entry name" value="Nucleotide-diphospho-sugar transferases"/>
    <property type="match status" value="1"/>
</dbReference>
<protein>
    <recommendedName>
        <fullName evidence="3">Glycosyltransferase 2-like domain-containing protein</fullName>
    </recommendedName>
</protein>
<dbReference type="STRING" id="1562970.ING2E5B_1769"/>
<accession>A0A098C280</accession>
<dbReference type="AlphaFoldDB" id="A0A098C280"/>
<dbReference type="InterPro" id="IPR029044">
    <property type="entry name" value="Nucleotide-diphossugar_trans"/>
</dbReference>
<sequence>MKSLNKYLQKQGQRYHDDVFDVNFNSDIIVVIPCYDEPDIINTLESIRRCDRPESVNLSVIVIINSAVKTDIDVVNRNTKTYQEVSSYSKKIDERSFIVRAAKLEGLPNKHAGVGLARKIGMDLAVEHFYKTENYRGIIVSLDADCEVSDNFITTVYNTFRSDGNLNATIHNFHHRVESSQSNIEFAVRQYESYLHYYSECLKSTGFPYYYHTIGSAFAVSANAYVRVGGMGRQQGGEDFYFLQKVFQLGGVKLLKETFVYPLARFSERVPFGTGPAIQKILDEPDGVLKVYSRQSFKELKRFFDMKEFFFKKDEEIITLKVAELHPVLIDFLNEIDYLKLLKDCNENCATLNSFVKRFFHNFNAFRIVKYLNYVHPEPFKLEKITMITDKIESTV</sequence>
<dbReference type="Proteomes" id="UP000032417">
    <property type="component" value="Chromosome 1"/>
</dbReference>
<evidence type="ECO:0000313" key="2">
    <source>
        <dbReference type="Proteomes" id="UP000032417"/>
    </source>
</evidence>
<organism evidence="1 2">
    <name type="scientific">Fermentimonas caenicola</name>
    <dbReference type="NCBI Taxonomy" id="1562970"/>
    <lineage>
        <taxon>Bacteria</taxon>
        <taxon>Pseudomonadati</taxon>
        <taxon>Bacteroidota</taxon>
        <taxon>Bacteroidia</taxon>
        <taxon>Bacteroidales</taxon>
        <taxon>Dysgonomonadaceae</taxon>
        <taxon>Fermentimonas</taxon>
    </lineage>
</organism>
<name>A0A098C280_9BACT</name>
<dbReference type="Gene3D" id="3.90.550.10">
    <property type="entry name" value="Spore Coat Polysaccharide Biosynthesis Protein SpsA, Chain A"/>
    <property type="match status" value="1"/>
</dbReference>
<evidence type="ECO:0008006" key="3">
    <source>
        <dbReference type="Google" id="ProtNLM"/>
    </source>
</evidence>
<dbReference type="KEGG" id="pbt:ING2E5B_1769"/>
<evidence type="ECO:0000313" key="1">
    <source>
        <dbReference type="EMBL" id="CEA16513.1"/>
    </source>
</evidence>
<dbReference type="EMBL" id="LN515532">
    <property type="protein sequence ID" value="CEA16513.1"/>
    <property type="molecule type" value="Genomic_DNA"/>
</dbReference>
<dbReference type="PATRIC" id="fig|1562970.3.peg.1754"/>
<gene>
    <name evidence="1" type="ORF">ING2E5B_1769</name>
</gene>
<proteinExistence type="predicted"/>
<keyword evidence="2" id="KW-1185">Reference proteome</keyword>
<dbReference type="CDD" id="cd00761">
    <property type="entry name" value="Glyco_tranf_GTA_type"/>
    <property type="match status" value="1"/>
</dbReference>
<dbReference type="HOGENOM" id="CLU_048229_0_0_10"/>